<dbReference type="Pfam" id="PF04464">
    <property type="entry name" value="Glyphos_transf"/>
    <property type="match status" value="1"/>
</dbReference>
<keyword evidence="3" id="KW-1003">Cell membrane</keyword>
<dbReference type="GO" id="GO:0019350">
    <property type="term" value="P:teichoic acid biosynthetic process"/>
    <property type="evidence" value="ECO:0007669"/>
    <property type="project" value="UniProtKB-KW"/>
</dbReference>
<dbReference type="GO" id="GO:0005886">
    <property type="term" value="C:plasma membrane"/>
    <property type="evidence" value="ECO:0007669"/>
    <property type="project" value="UniProtKB-SubCell"/>
</dbReference>
<evidence type="ECO:0000256" key="1">
    <source>
        <dbReference type="ARBA" id="ARBA00004202"/>
    </source>
</evidence>
<keyword evidence="6" id="KW-0472">Membrane</keyword>
<dbReference type="Proteomes" id="UP000269301">
    <property type="component" value="Unassembled WGS sequence"/>
</dbReference>
<dbReference type="Gene3D" id="3.40.50.12580">
    <property type="match status" value="1"/>
</dbReference>
<dbReference type="OrthoDB" id="9811865at2"/>
<dbReference type="InterPro" id="IPR007554">
    <property type="entry name" value="Glycerophosphate_synth"/>
</dbReference>
<dbReference type="GO" id="GO:0047355">
    <property type="term" value="F:CDP-glycerol glycerophosphotransferase activity"/>
    <property type="evidence" value="ECO:0007669"/>
    <property type="project" value="InterPro"/>
</dbReference>
<accession>A0A495A475</accession>
<evidence type="ECO:0000313" key="8">
    <source>
        <dbReference type="Proteomes" id="UP000269301"/>
    </source>
</evidence>
<dbReference type="InterPro" id="IPR043148">
    <property type="entry name" value="TagF_C"/>
</dbReference>
<comment type="similarity">
    <text evidence="2">Belongs to the CDP-glycerol glycerophosphotransferase family.</text>
</comment>
<sequence length="395" mass="46031">MLRELAIHLYLFAFQIIFHTFKLFPQKKKTVAVASFGDNIMYTAKAIKDISDEEVIVLKDEKCRYDFGQVVDDTLSFTIQQPTQFIKSIYHLATATTILVDNYQGFLAVTKFRPNVTCIQLWHAAGAIKRFGLEDPSNDARTEKAMKRFQKVYNHFDYTVVGSEKMATTFHKSFGLEDDRFIRTGIPRSDILFDEQKKQQMYTEINQQFPSINGRKIILYAPTFRNDHLTDYELELEINQMYEKLSDEYVLFIKLHPAVTNAIDEGYYDFVYDVSDFTEVNSLLLITDVLITDYSSIPFEFALLERPMIFYAYDMEEYKIKSGLIEDYENQMPGPVAFSTMELVQVIQDHAFNLDEVKLFAKQWNEYSNGNASLKLARFITGVEEKETERKEILV</sequence>
<keyword evidence="5" id="KW-0777">Teichoic acid biosynthesis</keyword>
<keyword evidence="4 7" id="KW-0808">Transferase</keyword>
<protein>
    <submittedName>
        <fullName evidence="7">CDP-glycerol glycerophosphotransferase family protein</fullName>
    </submittedName>
</protein>
<evidence type="ECO:0000256" key="6">
    <source>
        <dbReference type="ARBA" id="ARBA00023136"/>
    </source>
</evidence>
<reference evidence="7 8" key="1">
    <citation type="journal article" date="2016" name="Int. J. Syst. Evol. Microbiol.">
        <title>Oceanobacillus halophilus sp. nov., a novel moderately halophilic bacterium from a hypersaline lake.</title>
        <authorList>
            <person name="Amoozegar M.A."/>
            <person name="Bagheri M."/>
            <person name="Makhdoumi A."/>
            <person name="Nikou M.M."/>
            <person name="Fazeli S.A.S."/>
            <person name="Schumann P."/>
            <person name="Sproer C."/>
            <person name="Sanchez-Porro C."/>
            <person name="Ventosa A."/>
        </authorList>
    </citation>
    <scope>NUCLEOTIDE SEQUENCE [LARGE SCALE GENOMIC DNA]</scope>
    <source>
        <strain evidence="7 8">DSM 23996</strain>
    </source>
</reference>
<gene>
    <name evidence="7" type="ORF">D8M06_08030</name>
</gene>
<comment type="subcellular location">
    <subcellularLocation>
        <location evidence="1">Cell membrane</location>
        <topology evidence="1">Peripheral membrane protein</topology>
    </subcellularLocation>
</comment>
<dbReference type="Gene3D" id="3.40.50.11820">
    <property type="match status" value="1"/>
</dbReference>
<evidence type="ECO:0000256" key="2">
    <source>
        <dbReference type="ARBA" id="ARBA00010488"/>
    </source>
</evidence>
<dbReference type="InterPro" id="IPR051612">
    <property type="entry name" value="Teichoic_Acid_Biosynth"/>
</dbReference>
<dbReference type="InterPro" id="IPR043149">
    <property type="entry name" value="TagF_N"/>
</dbReference>
<dbReference type="RefSeq" id="WP_121203880.1">
    <property type="nucleotide sequence ID" value="NZ_RBZP01000004.1"/>
</dbReference>
<dbReference type="EMBL" id="RBZP01000004">
    <property type="protein sequence ID" value="RKQ34317.1"/>
    <property type="molecule type" value="Genomic_DNA"/>
</dbReference>
<dbReference type="AlphaFoldDB" id="A0A495A475"/>
<organism evidence="7 8">
    <name type="scientific">Oceanobacillus halophilus</name>
    <dbReference type="NCBI Taxonomy" id="930130"/>
    <lineage>
        <taxon>Bacteria</taxon>
        <taxon>Bacillati</taxon>
        <taxon>Bacillota</taxon>
        <taxon>Bacilli</taxon>
        <taxon>Bacillales</taxon>
        <taxon>Bacillaceae</taxon>
        <taxon>Oceanobacillus</taxon>
    </lineage>
</organism>
<evidence type="ECO:0000313" key="7">
    <source>
        <dbReference type="EMBL" id="RKQ34317.1"/>
    </source>
</evidence>
<keyword evidence="8" id="KW-1185">Reference proteome</keyword>
<dbReference type="SUPFAM" id="SSF53756">
    <property type="entry name" value="UDP-Glycosyltransferase/glycogen phosphorylase"/>
    <property type="match status" value="1"/>
</dbReference>
<comment type="caution">
    <text evidence="7">The sequence shown here is derived from an EMBL/GenBank/DDBJ whole genome shotgun (WGS) entry which is preliminary data.</text>
</comment>
<name>A0A495A475_9BACI</name>
<evidence type="ECO:0000256" key="5">
    <source>
        <dbReference type="ARBA" id="ARBA00022944"/>
    </source>
</evidence>
<evidence type="ECO:0000256" key="4">
    <source>
        <dbReference type="ARBA" id="ARBA00022679"/>
    </source>
</evidence>
<dbReference type="PANTHER" id="PTHR37316">
    <property type="entry name" value="TEICHOIC ACID GLYCEROL-PHOSPHATE PRIMASE"/>
    <property type="match status" value="1"/>
</dbReference>
<evidence type="ECO:0000256" key="3">
    <source>
        <dbReference type="ARBA" id="ARBA00022475"/>
    </source>
</evidence>
<dbReference type="PANTHER" id="PTHR37316:SF1">
    <property type="entry name" value="TEICHOIC ACID GLYCEROL-PHOSPHATE PRIMASE"/>
    <property type="match status" value="1"/>
</dbReference>
<proteinExistence type="inferred from homology"/>